<keyword evidence="3 8" id="KW-0812">Transmembrane</keyword>
<gene>
    <name evidence="9" type="ORF">HTAM1171_LOCUS8826</name>
</gene>
<keyword evidence="4 8" id="KW-1133">Transmembrane helix</keyword>
<feature type="transmembrane region" description="Helical" evidence="8">
    <location>
        <begin position="303"/>
        <end position="321"/>
    </location>
</feature>
<feature type="transmembrane region" description="Helical" evidence="8">
    <location>
        <begin position="333"/>
        <end position="356"/>
    </location>
</feature>
<dbReference type="PANTHER" id="PTHR10736:SF0">
    <property type="entry name" value="BESTROPHIN HOMOLOG"/>
    <property type="match status" value="1"/>
</dbReference>
<dbReference type="Pfam" id="PF01062">
    <property type="entry name" value="Bestrophin"/>
    <property type="match status" value="1"/>
</dbReference>
<dbReference type="InterPro" id="IPR021134">
    <property type="entry name" value="Bestrophin-like"/>
</dbReference>
<accession>A0A7S2MVW7</accession>
<evidence type="ECO:0000256" key="2">
    <source>
        <dbReference type="ARBA" id="ARBA00022448"/>
    </source>
</evidence>
<dbReference type="GO" id="GO:0016020">
    <property type="term" value="C:membrane"/>
    <property type="evidence" value="ECO:0007669"/>
    <property type="project" value="UniProtKB-SubCell"/>
</dbReference>
<dbReference type="InterPro" id="IPR000615">
    <property type="entry name" value="Bestrophin"/>
</dbReference>
<comment type="subcellular location">
    <subcellularLocation>
        <location evidence="1">Membrane</location>
        <topology evidence="1">Multi-pass membrane protein</topology>
    </subcellularLocation>
</comment>
<organism evidence="9">
    <name type="scientific">Helicotheca tamesis</name>
    <dbReference type="NCBI Taxonomy" id="374047"/>
    <lineage>
        <taxon>Eukaryota</taxon>
        <taxon>Sar</taxon>
        <taxon>Stramenopiles</taxon>
        <taxon>Ochrophyta</taxon>
        <taxon>Bacillariophyta</taxon>
        <taxon>Mediophyceae</taxon>
        <taxon>Lithodesmiophycidae</taxon>
        <taxon>Lithodesmiales</taxon>
        <taxon>Lithodesmiaceae</taxon>
        <taxon>Helicotheca</taxon>
    </lineage>
</organism>
<evidence type="ECO:0000256" key="1">
    <source>
        <dbReference type="ARBA" id="ARBA00004141"/>
    </source>
</evidence>
<evidence type="ECO:0008006" key="10">
    <source>
        <dbReference type="Google" id="ProtNLM"/>
    </source>
</evidence>
<keyword evidence="5" id="KW-0406">Ion transport</keyword>
<evidence type="ECO:0000256" key="4">
    <source>
        <dbReference type="ARBA" id="ARBA00022989"/>
    </source>
</evidence>
<dbReference type="InterPro" id="IPR044669">
    <property type="entry name" value="YneE/VCCN1/2-like"/>
</dbReference>
<proteinExistence type="inferred from homology"/>
<protein>
    <recommendedName>
        <fullName evidence="10">Bestrophin homolog</fullName>
    </recommendedName>
</protein>
<evidence type="ECO:0000256" key="6">
    <source>
        <dbReference type="ARBA" id="ARBA00023136"/>
    </source>
</evidence>
<dbReference type="EMBL" id="HBGV01014393">
    <property type="protein sequence ID" value="CAD9505727.1"/>
    <property type="molecule type" value="Transcribed_RNA"/>
</dbReference>
<feature type="transmembrane region" description="Helical" evidence="8">
    <location>
        <begin position="21"/>
        <end position="49"/>
    </location>
</feature>
<keyword evidence="6 8" id="KW-0472">Membrane</keyword>
<evidence type="ECO:0000256" key="3">
    <source>
        <dbReference type="ARBA" id="ARBA00022692"/>
    </source>
</evidence>
<evidence type="ECO:0000313" key="9">
    <source>
        <dbReference type="EMBL" id="CAD9505727.1"/>
    </source>
</evidence>
<sequence length="462" mass="53038">MTKLYTDPFGPPWRLQWLRLLFNWGGSIFQFFWIEWLVATTLCFAYILIWYSMWDGKTFEEISDSTQAFLSAVNYITSRFQAALSLMLGFYTSTHYGRWWKVRDIEGVVIGRINDLAVQIAGFIRDNPPSNNAPPLEGQAKNASIKEDLEEDQVDVDDAVENFITDDANNEQTSKSTTTIVDANDVRLTLVRWLNLAHALTVGELYEKKPNEFTSLKHIRDFGLLTDLEYDYMDRFPRSRYAAPFVWFLDLLHDLKDKGQCGVSFDTIIVFSSNITKIRGSLADLSMYRNVPVPLSYRQLVNFTVRAYLLIVAVAGGLSAFEHDRASETFEISSSMCWVVLPFFFEYFIFVGWLTVSDALGNPFRNWADEFEWENYVRSVALSSNLFVTETQNNSMQLENLKASTASVQQKKAEIFAKWEKGSDADDDMVAGYNEYAEGRKDLKPSKVRRGKQKIRKGLTGY</sequence>
<evidence type="ECO:0000256" key="8">
    <source>
        <dbReference type="SAM" id="Phobius"/>
    </source>
</evidence>
<comment type="similarity">
    <text evidence="7">Belongs to the anion channel-forming bestrophin (TC 1.A.46) family. Calcium-sensitive chloride channel subfamily.</text>
</comment>
<evidence type="ECO:0000256" key="7">
    <source>
        <dbReference type="ARBA" id="ARBA00034769"/>
    </source>
</evidence>
<dbReference type="Pfam" id="PF25539">
    <property type="entry name" value="Bestrophin_2"/>
    <property type="match status" value="1"/>
</dbReference>
<dbReference type="PANTHER" id="PTHR10736">
    <property type="entry name" value="BESTROPHIN"/>
    <property type="match status" value="1"/>
</dbReference>
<dbReference type="AlphaFoldDB" id="A0A7S2MVW7"/>
<evidence type="ECO:0000256" key="5">
    <source>
        <dbReference type="ARBA" id="ARBA00023065"/>
    </source>
</evidence>
<dbReference type="GO" id="GO:0005254">
    <property type="term" value="F:chloride channel activity"/>
    <property type="evidence" value="ECO:0007669"/>
    <property type="project" value="InterPro"/>
</dbReference>
<reference evidence="9" key="1">
    <citation type="submission" date="2021-01" db="EMBL/GenBank/DDBJ databases">
        <authorList>
            <person name="Corre E."/>
            <person name="Pelletier E."/>
            <person name="Niang G."/>
            <person name="Scheremetjew M."/>
            <person name="Finn R."/>
            <person name="Kale V."/>
            <person name="Holt S."/>
            <person name="Cochrane G."/>
            <person name="Meng A."/>
            <person name="Brown T."/>
            <person name="Cohen L."/>
        </authorList>
    </citation>
    <scope>NUCLEOTIDE SEQUENCE</scope>
    <source>
        <strain evidence="9">CCMP826</strain>
    </source>
</reference>
<name>A0A7S2MVW7_9STRA</name>
<keyword evidence="2" id="KW-0813">Transport</keyword>